<proteinExistence type="predicted"/>
<feature type="non-terminal residue" evidence="2">
    <location>
        <position position="1"/>
    </location>
</feature>
<keyword evidence="3" id="KW-1185">Reference proteome</keyword>
<feature type="region of interest" description="Disordered" evidence="1">
    <location>
        <begin position="105"/>
        <end position="131"/>
    </location>
</feature>
<organism evidence="2 3">
    <name type="scientific">Heliocybe sulcata</name>
    <dbReference type="NCBI Taxonomy" id="5364"/>
    <lineage>
        <taxon>Eukaryota</taxon>
        <taxon>Fungi</taxon>
        <taxon>Dikarya</taxon>
        <taxon>Basidiomycota</taxon>
        <taxon>Agaricomycotina</taxon>
        <taxon>Agaricomycetes</taxon>
        <taxon>Gloeophyllales</taxon>
        <taxon>Gloeophyllaceae</taxon>
        <taxon>Heliocybe</taxon>
    </lineage>
</organism>
<dbReference type="AlphaFoldDB" id="A0A5C3MYE3"/>
<sequence length="131" mass="14204">ENEKTELSNAFKKLTLQLAGPESNFLHALDLDDARHALEDLSEYDVVKDGFLILPTLESMYVSPYSRRQEDVDGLSALLDPSTLVGRVARINLVTRGSNAMFLAMPPPPSDSARMGSGSAGPSTPRLEVAM</sequence>
<reference evidence="2 3" key="1">
    <citation type="journal article" date="2019" name="Nat. Ecol. Evol.">
        <title>Megaphylogeny resolves global patterns of mushroom evolution.</title>
        <authorList>
            <person name="Varga T."/>
            <person name="Krizsan K."/>
            <person name="Foldi C."/>
            <person name="Dima B."/>
            <person name="Sanchez-Garcia M."/>
            <person name="Sanchez-Ramirez S."/>
            <person name="Szollosi G.J."/>
            <person name="Szarkandi J.G."/>
            <person name="Papp V."/>
            <person name="Albert L."/>
            <person name="Andreopoulos W."/>
            <person name="Angelini C."/>
            <person name="Antonin V."/>
            <person name="Barry K.W."/>
            <person name="Bougher N.L."/>
            <person name="Buchanan P."/>
            <person name="Buyck B."/>
            <person name="Bense V."/>
            <person name="Catcheside P."/>
            <person name="Chovatia M."/>
            <person name="Cooper J."/>
            <person name="Damon W."/>
            <person name="Desjardin D."/>
            <person name="Finy P."/>
            <person name="Geml J."/>
            <person name="Haridas S."/>
            <person name="Hughes K."/>
            <person name="Justo A."/>
            <person name="Karasinski D."/>
            <person name="Kautmanova I."/>
            <person name="Kiss B."/>
            <person name="Kocsube S."/>
            <person name="Kotiranta H."/>
            <person name="LaButti K.M."/>
            <person name="Lechner B.E."/>
            <person name="Liimatainen K."/>
            <person name="Lipzen A."/>
            <person name="Lukacs Z."/>
            <person name="Mihaltcheva S."/>
            <person name="Morgado L.N."/>
            <person name="Niskanen T."/>
            <person name="Noordeloos M.E."/>
            <person name="Ohm R.A."/>
            <person name="Ortiz-Santana B."/>
            <person name="Ovrebo C."/>
            <person name="Racz N."/>
            <person name="Riley R."/>
            <person name="Savchenko A."/>
            <person name="Shiryaev A."/>
            <person name="Soop K."/>
            <person name="Spirin V."/>
            <person name="Szebenyi C."/>
            <person name="Tomsovsky M."/>
            <person name="Tulloss R.E."/>
            <person name="Uehling J."/>
            <person name="Grigoriev I.V."/>
            <person name="Vagvolgyi C."/>
            <person name="Papp T."/>
            <person name="Martin F.M."/>
            <person name="Miettinen O."/>
            <person name="Hibbett D.S."/>
            <person name="Nagy L.G."/>
        </authorList>
    </citation>
    <scope>NUCLEOTIDE SEQUENCE [LARGE SCALE GENOMIC DNA]</scope>
    <source>
        <strain evidence="2 3">OMC1185</strain>
    </source>
</reference>
<protein>
    <submittedName>
        <fullName evidence="2">Uncharacterized protein</fullName>
    </submittedName>
</protein>
<accession>A0A5C3MYE3</accession>
<dbReference type="EMBL" id="ML213514">
    <property type="protein sequence ID" value="TFK49953.1"/>
    <property type="molecule type" value="Genomic_DNA"/>
</dbReference>
<evidence type="ECO:0000313" key="2">
    <source>
        <dbReference type="EMBL" id="TFK49953.1"/>
    </source>
</evidence>
<dbReference type="STRING" id="5364.A0A5C3MYE3"/>
<gene>
    <name evidence="2" type="ORF">OE88DRAFT_1631888</name>
</gene>
<dbReference type="OrthoDB" id="2745101at2759"/>
<name>A0A5C3MYE3_9AGAM</name>
<evidence type="ECO:0000313" key="3">
    <source>
        <dbReference type="Proteomes" id="UP000305948"/>
    </source>
</evidence>
<evidence type="ECO:0000256" key="1">
    <source>
        <dbReference type="SAM" id="MobiDB-lite"/>
    </source>
</evidence>
<dbReference type="Proteomes" id="UP000305948">
    <property type="component" value="Unassembled WGS sequence"/>
</dbReference>